<accession>A0A7C2K4Q5</accession>
<dbReference type="InterPro" id="IPR009100">
    <property type="entry name" value="AcylCoA_DH/oxidase_NM_dom_sf"/>
</dbReference>
<dbReference type="InterPro" id="IPR037069">
    <property type="entry name" value="AcylCoA_DH/ox_N_sf"/>
</dbReference>
<dbReference type="SUPFAM" id="SSF56645">
    <property type="entry name" value="Acyl-CoA dehydrogenase NM domain-like"/>
    <property type="match status" value="1"/>
</dbReference>
<comment type="caution">
    <text evidence="9">The sequence shown here is derived from an EMBL/GenBank/DDBJ whole genome shotgun (WGS) entry which is preliminary data.</text>
</comment>
<evidence type="ECO:0000256" key="3">
    <source>
        <dbReference type="ARBA" id="ARBA00022630"/>
    </source>
</evidence>
<reference evidence="9" key="1">
    <citation type="journal article" date="2020" name="mSystems">
        <title>Genome- and Community-Level Interaction Insights into Carbon Utilization and Element Cycling Functions of Hydrothermarchaeota in Hydrothermal Sediment.</title>
        <authorList>
            <person name="Zhou Z."/>
            <person name="Liu Y."/>
            <person name="Xu W."/>
            <person name="Pan J."/>
            <person name="Luo Z.H."/>
            <person name="Li M."/>
        </authorList>
    </citation>
    <scope>NUCLEOTIDE SEQUENCE [LARGE SCALE GENOMIC DNA]</scope>
    <source>
        <strain evidence="9">SpSt-34</strain>
    </source>
</reference>
<feature type="domain" description="Acyl-CoA dehydrogenase/oxidase N-terminal" evidence="8">
    <location>
        <begin position="14"/>
        <end position="123"/>
    </location>
</feature>
<dbReference type="AlphaFoldDB" id="A0A7C2K4Q5"/>
<dbReference type="Gene3D" id="1.20.140.10">
    <property type="entry name" value="Butyryl-CoA Dehydrogenase, subunit A, domain 3"/>
    <property type="match status" value="1"/>
</dbReference>
<dbReference type="InterPro" id="IPR013786">
    <property type="entry name" value="AcylCoA_DH/ox_N"/>
</dbReference>
<name>A0A7C2K4Q5_UNCW3</name>
<dbReference type="Gene3D" id="2.40.110.10">
    <property type="entry name" value="Butyryl-CoA Dehydrogenase, subunit A, domain 2"/>
    <property type="match status" value="1"/>
</dbReference>
<dbReference type="Gene3D" id="1.10.540.10">
    <property type="entry name" value="Acyl-CoA dehydrogenase/oxidase, N-terminal domain"/>
    <property type="match status" value="1"/>
</dbReference>
<dbReference type="GO" id="GO:0003995">
    <property type="term" value="F:acyl-CoA dehydrogenase activity"/>
    <property type="evidence" value="ECO:0007669"/>
    <property type="project" value="TreeGrafter"/>
</dbReference>
<dbReference type="InterPro" id="IPR046373">
    <property type="entry name" value="Acyl-CoA_Oxase/DH_mid-dom_sf"/>
</dbReference>
<evidence type="ECO:0000256" key="1">
    <source>
        <dbReference type="ARBA" id="ARBA00001974"/>
    </source>
</evidence>
<evidence type="ECO:0000259" key="7">
    <source>
        <dbReference type="Pfam" id="PF02770"/>
    </source>
</evidence>
<dbReference type="InterPro" id="IPR006091">
    <property type="entry name" value="Acyl-CoA_Oxase/DH_mid-dom"/>
</dbReference>
<dbReference type="PIRSF" id="PIRSF016578">
    <property type="entry name" value="HsaA"/>
    <property type="match status" value="1"/>
</dbReference>
<evidence type="ECO:0000259" key="8">
    <source>
        <dbReference type="Pfam" id="PF02771"/>
    </source>
</evidence>
<dbReference type="InterPro" id="IPR036250">
    <property type="entry name" value="AcylCo_DH-like_C"/>
</dbReference>
<evidence type="ECO:0000259" key="6">
    <source>
        <dbReference type="Pfam" id="PF00441"/>
    </source>
</evidence>
<comment type="similarity">
    <text evidence="2 5">Belongs to the acyl-CoA dehydrogenase family.</text>
</comment>
<protein>
    <recommendedName>
        <fullName evidence="10">Acyl-CoA dehydrogenase</fullName>
    </recommendedName>
</protein>
<feature type="domain" description="Acyl-CoA oxidase/dehydrogenase middle" evidence="7">
    <location>
        <begin position="132"/>
        <end position="239"/>
    </location>
</feature>
<dbReference type="Pfam" id="PF00441">
    <property type="entry name" value="Acyl-CoA_dh_1"/>
    <property type="match status" value="1"/>
</dbReference>
<organism evidence="9">
    <name type="scientific">candidate division WOR-3 bacterium</name>
    <dbReference type="NCBI Taxonomy" id="2052148"/>
    <lineage>
        <taxon>Bacteria</taxon>
        <taxon>Bacteria division WOR-3</taxon>
    </lineage>
</organism>
<proteinExistence type="inferred from homology"/>
<feature type="domain" description="Acyl-CoA dehydrogenase/oxidase C-terminal" evidence="6">
    <location>
        <begin position="259"/>
        <end position="397"/>
    </location>
</feature>
<dbReference type="PANTHER" id="PTHR43884:SF12">
    <property type="entry name" value="ISOVALERYL-COA DEHYDROGENASE, MITOCHONDRIAL-RELATED"/>
    <property type="match status" value="1"/>
</dbReference>
<comment type="cofactor">
    <cofactor evidence="1 5">
        <name>FAD</name>
        <dbReference type="ChEBI" id="CHEBI:57692"/>
    </cofactor>
</comment>
<dbReference type="Pfam" id="PF02771">
    <property type="entry name" value="Acyl-CoA_dh_N"/>
    <property type="match status" value="1"/>
</dbReference>
<keyword evidence="3 5" id="KW-0285">Flavoprotein</keyword>
<keyword evidence="5" id="KW-0560">Oxidoreductase</keyword>
<gene>
    <name evidence="9" type="ORF">ENQ77_04685</name>
</gene>
<evidence type="ECO:0008006" key="10">
    <source>
        <dbReference type="Google" id="ProtNLM"/>
    </source>
</evidence>
<evidence type="ECO:0000256" key="4">
    <source>
        <dbReference type="ARBA" id="ARBA00022827"/>
    </source>
</evidence>
<dbReference type="PANTHER" id="PTHR43884">
    <property type="entry name" value="ACYL-COA DEHYDROGENASE"/>
    <property type="match status" value="1"/>
</dbReference>
<dbReference type="EMBL" id="DSOL01000137">
    <property type="protein sequence ID" value="HEN27945.1"/>
    <property type="molecule type" value="Genomic_DNA"/>
</dbReference>
<dbReference type="SUPFAM" id="SSF47203">
    <property type="entry name" value="Acyl-CoA dehydrogenase C-terminal domain-like"/>
    <property type="match status" value="1"/>
</dbReference>
<evidence type="ECO:0000256" key="5">
    <source>
        <dbReference type="RuleBase" id="RU362125"/>
    </source>
</evidence>
<sequence>MEYWEQYLGLFLKEEDLEMARVVRSFVEKEIMPVRHLIDDDKDHTLIRKILQGLTNLGLQKAPFPKAYGGSEMNSIVTASVLHEELSRGDSGICTAANVTTWAWLPAIIAGNKAVLDAFAPSFCGDELKMACFAMTEPGGPHGGGGCDIENPSLHGKKIRTIARLDGNEWVINGQKMWASNSGVADLYCVLCTEDPELGEDGVALIYVPAGVNGLSFGKWEKKAGMEADVNCAMYLEDVRVPKEFRAAGPRKDFELLEYNIILARVLTAASAIGNAQATFETVLEYTGQRIVADKPIRDHSIAAGMLADMAIAIETARTYYLLTAYMLDHPEKYGPPTSNYIRSRASIAKVYAADVAVMVTNKAMELMGAYGYARDYHVEKYWRDSKIIQLWEGGAQLGRFDVCRGYYECNL</sequence>
<keyword evidence="4 5" id="KW-0274">FAD</keyword>
<evidence type="ECO:0000256" key="2">
    <source>
        <dbReference type="ARBA" id="ARBA00009347"/>
    </source>
</evidence>
<dbReference type="InterPro" id="IPR009075">
    <property type="entry name" value="AcylCo_DH/oxidase_C"/>
</dbReference>
<dbReference type="Pfam" id="PF02770">
    <property type="entry name" value="Acyl-CoA_dh_M"/>
    <property type="match status" value="1"/>
</dbReference>
<evidence type="ECO:0000313" key="9">
    <source>
        <dbReference type="EMBL" id="HEN27945.1"/>
    </source>
</evidence>
<dbReference type="GO" id="GO:0050660">
    <property type="term" value="F:flavin adenine dinucleotide binding"/>
    <property type="evidence" value="ECO:0007669"/>
    <property type="project" value="InterPro"/>
</dbReference>